<name>A0A1H8EQ94_9EURY</name>
<dbReference type="Proteomes" id="UP000198775">
    <property type="component" value="Unassembled WGS sequence"/>
</dbReference>
<feature type="compositionally biased region" description="Acidic residues" evidence="1">
    <location>
        <begin position="39"/>
        <end position="57"/>
    </location>
</feature>
<dbReference type="SUPFAM" id="SSF49899">
    <property type="entry name" value="Concanavalin A-like lectins/glucanases"/>
    <property type="match status" value="1"/>
</dbReference>
<feature type="region of interest" description="Disordered" evidence="1">
    <location>
        <begin position="32"/>
        <end position="68"/>
    </location>
</feature>
<evidence type="ECO:0000313" key="3">
    <source>
        <dbReference type="Proteomes" id="UP000198775"/>
    </source>
</evidence>
<dbReference type="AlphaFoldDB" id="A0A1H8EQ94"/>
<evidence type="ECO:0000313" key="2">
    <source>
        <dbReference type="EMBL" id="SEN21679.1"/>
    </source>
</evidence>
<accession>A0A1H8EQ94</accession>
<reference evidence="3" key="1">
    <citation type="submission" date="2016-10" db="EMBL/GenBank/DDBJ databases">
        <authorList>
            <person name="Varghese N."/>
            <person name="Submissions S."/>
        </authorList>
    </citation>
    <scope>NUCLEOTIDE SEQUENCE [LARGE SCALE GENOMIC DNA]</scope>
    <source>
        <strain evidence="3">IBRC-M 10043</strain>
    </source>
</reference>
<keyword evidence="3" id="KW-1185">Reference proteome</keyword>
<dbReference type="InterPro" id="IPR013320">
    <property type="entry name" value="ConA-like_dom_sf"/>
</dbReference>
<dbReference type="EMBL" id="FOCX01000002">
    <property type="protein sequence ID" value="SEN21679.1"/>
    <property type="molecule type" value="Genomic_DNA"/>
</dbReference>
<organism evidence="2 3">
    <name type="scientific">Halorientalis persicus</name>
    <dbReference type="NCBI Taxonomy" id="1367881"/>
    <lineage>
        <taxon>Archaea</taxon>
        <taxon>Methanobacteriati</taxon>
        <taxon>Methanobacteriota</taxon>
        <taxon>Stenosarchaea group</taxon>
        <taxon>Halobacteria</taxon>
        <taxon>Halobacteriales</taxon>
        <taxon>Haloarculaceae</taxon>
        <taxon>Halorientalis</taxon>
    </lineage>
</organism>
<proteinExistence type="predicted"/>
<evidence type="ECO:0000256" key="1">
    <source>
        <dbReference type="SAM" id="MobiDB-lite"/>
    </source>
</evidence>
<dbReference type="PROSITE" id="PS51257">
    <property type="entry name" value="PROKAR_LIPOPROTEIN"/>
    <property type="match status" value="1"/>
</dbReference>
<feature type="region of interest" description="Disordered" evidence="1">
    <location>
        <begin position="94"/>
        <end position="113"/>
    </location>
</feature>
<dbReference type="Gene3D" id="2.60.120.200">
    <property type="match status" value="1"/>
</dbReference>
<sequence>MCVKSNETSGRTRRRVLAATAAGSAGFLAGCTGLLAESSEQDDPDEDDGSPATEEPESTATDGPATGTLFADEFEGARIDTDRWIVDRGDDETVDVSDGALYNDSPKRENDGGKLSTVETFAVEGTVRIESRVRLDDPDSWDGTVGELYFQSTENKVELVELDNYNHTELAVNQNGAEMTGRTVEVGPHIGESAWHDYSVTVDLDTATVTSVRRDSERFDVAVDVSDAIGESERFRAGFALGRGCEVSHEFFRLERL</sequence>
<gene>
    <name evidence="2" type="ORF">SAMN05216388_100277</name>
</gene>
<protein>
    <submittedName>
        <fullName evidence="2">Uncharacterized protein</fullName>
    </submittedName>
</protein>